<protein>
    <submittedName>
        <fullName evidence="1">Uncharacterized protein</fullName>
    </submittedName>
</protein>
<organism evidence="1 2">
    <name type="scientific">Candidatus Mycobacterium methanotrophicum</name>
    <dbReference type="NCBI Taxonomy" id="2943498"/>
    <lineage>
        <taxon>Bacteria</taxon>
        <taxon>Bacillati</taxon>
        <taxon>Actinomycetota</taxon>
        <taxon>Actinomycetes</taxon>
        <taxon>Mycobacteriales</taxon>
        <taxon>Mycobacteriaceae</taxon>
        <taxon>Mycobacterium</taxon>
    </lineage>
</organism>
<gene>
    <name evidence="1" type="ORF">M5I08_01045</name>
</gene>
<evidence type="ECO:0000313" key="1">
    <source>
        <dbReference type="EMBL" id="UQX11181.1"/>
    </source>
</evidence>
<proteinExistence type="predicted"/>
<keyword evidence="2" id="KW-1185">Reference proteome</keyword>
<dbReference type="RefSeq" id="WP_219066934.1">
    <property type="nucleotide sequence ID" value="NZ_CAJUXY010000013.1"/>
</dbReference>
<dbReference type="Proteomes" id="UP001056610">
    <property type="component" value="Chromosome"/>
</dbReference>
<evidence type="ECO:0000313" key="2">
    <source>
        <dbReference type="Proteomes" id="UP001056610"/>
    </source>
</evidence>
<dbReference type="EMBL" id="CP097320">
    <property type="protein sequence ID" value="UQX11181.1"/>
    <property type="molecule type" value="Genomic_DNA"/>
</dbReference>
<accession>A0ABY4QMV4</accession>
<reference evidence="1" key="1">
    <citation type="submission" date="2022-05" db="EMBL/GenBank/DDBJ databases">
        <title>A methanotrophic Mycobacterium dominates a cave microbial ecosystem.</title>
        <authorList>
            <person name="Van Spanning R.J.M."/>
            <person name="Guan Q."/>
            <person name="Melkonian C."/>
            <person name="Gallant J."/>
            <person name="Polerecky L."/>
            <person name="Flot J.-F."/>
            <person name="Brandt B.W."/>
            <person name="Braster M."/>
            <person name="Iturbe Espinoza P."/>
            <person name="Aerts J."/>
            <person name="Meima-Franke M."/>
            <person name="Piersma S.R."/>
            <person name="Bunduc C."/>
            <person name="Ummels R."/>
            <person name="Pain A."/>
            <person name="Fleming E.J."/>
            <person name="van der Wel N."/>
            <person name="Gherman V.D."/>
            <person name="Sarbu S.M."/>
            <person name="Bodelier P.L.E."/>
            <person name="Bitter W."/>
        </authorList>
    </citation>
    <scope>NUCLEOTIDE SEQUENCE</scope>
    <source>
        <strain evidence="1">Sulfur Cave</strain>
    </source>
</reference>
<name>A0ABY4QMV4_9MYCO</name>
<sequence>MIRAAAFEPRITHVAAFDILDDEFEAGARQIRRGAGVVLRMLVAAHARRLINSIAYHVASLKPVTQWALQQGMHITGAAGA</sequence>